<name>X0Z8V2_9ZZZZ</name>
<comment type="caution">
    <text evidence="1">The sequence shown here is derived from an EMBL/GenBank/DDBJ whole genome shotgun (WGS) entry which is preliminary data.</text>
</comment>
<dbReference type="EMBL" id="BART01004581">
    <property type="protein sequence ID" value="GAG54782.1"/>
    <property type="molecule type" value="Genomic_DNA"/>
</dbReference>
<organism evidence="1">
    <name type="scientific">marine sediment metagenome</name>
    <dbReference type="NCBI Taxonomy" id="412755"/>
    <lineage>
        <taxon>unclassified sequences</taxon>
        <taxon>metagenomes</taxon>
        <taxon>ecological metagenomes</taxon>
    </lineage>
</organism>
<protein>
    <submittedName>
        <fullName evidence="1">Uncharacterized protein</fullName>
    </submittedName>
</protein>
<evidence type="ECO:0000313" key="1">
    <source>
        <dbReference type="EMBL" id="GAG54782.1"/>
    </source>
</evidence>
<proteinExistence type="predicted"/>
<sequence length="169" mass="19295">RDNAPTLIPVDNEATGKKVKGVVIVLNNEITLKDAKSVLWRRECHINDKSKTYRRPDNPTSKHVLVEECENFCGVENVIYTSFIFQDEYRDLTPEKLTDFAIKSILSEAGKKGNDGIRYLLSAKNKGIKTKLSDDYEKAILKKTKVNSLNEAIEKLDKKRQLYPGNYKC</sequence>
<gene>
    <name evidence="1" type="ORF">S01H4_11380</name>
</gene>
<accession>X0Z8V2</accession>
<dbReference type="AlphaFoldDB" id="X0Z8V2"/>
<reference evidence="1" key="1">
    <citation type="journal article" date="2014" name="Front. Microbiol.">
        <title>High frequency of phylogenetically diverse reductive dehalogenase-homologous genes in deep subseafloor sedimentary metagenomes.</title>
        <authorList>
            <person name="Kawai M."/>
            <person name="Futagami T."/>
            <person name="Toyoda A."/>
            <person name="Takaki Y."/>
            <person name="Nishi S."/>
            <person name="Hori S."/>
            <person name="Arai W."/>
            <person name="Tsubouchi T."/>
            <person name="Morono Y."/>
            <person name="Uchiyama I."/>
            <person name="Ito T."/>
            <person name="Fujiyama A."/>
            <person name="Inagaki F."/>
            <person name="Takami H."/>
        </authorList>
    </citation>
    <scope>NUCLEOTIDE SEQUENCE</scope>
    <source>
        <strain evidence="1">Expedition CK06-06</strain>
    </source>
</reference>
<feature type="non-terminal residue" evidence="1">
    <location>
        <position position="1"/>
    </location>
</feature>